<feature type="non-terminal residue" evidence="2">
    <location>
        <position position="1"/>
    </location>
</feature>
<keyword evidence="3" id="KW-1185">Reference proteome</keyword>
<proteinExistence type="predicted"/>
<keyword evidence="1" id="KW-1133">Transmembrane helix</keyword>
<reference evidence="2" key="1">
    <citation type="submission" date="2021-02" db="EMBL/GenBank/DDBJ databases">
        <authorList>
            <person name="Dougan E. K."/>
            <person name="Rhodes N."/>
            <person name="Thang M."/>
            <person name="Chan C."/>
        </authorList>
    </citation>
    <scope>NUCLEOTIDE SEQUENCE</scope>
</reference>
<evidence type="ECO:0000256" key="1">
    <source>
        <dbReference type="SAM" id="Phobius"/>
    </source>
</evidence>
<evidence type="ECO:0000313" key="3">
    <source>
        <dbReference type="Proteomes" id="UP000601435"/>
    </source>
</evidence>
<sequence>RGALLDFETVTPFHDPLFLLLTFCLLISLTHMLVAAWQYHEDDKSVDQFLMFVKAVVVKYVAHSCVFLAFLFSAYDT</sequence>
<dbReference type="OrthoDB" id="433461at2759"/>
<dbReference type="Proteomes" id="UP000601435">
    <property type="component" value="Unassembled WGS sequence"/>
</dbReference>
<evidence type="ECO:0008006" key="4">
    <source>
        <dbReference type="Google" id="ProtNLM"/>
    </source>
</evidence>
<feature type="non-terminal residue" evidence="2">
    <location>
        <position position="77"/>
    </location>
</feature>
<keyword evidence="1" id="KW-0472">Membrane</keyword>
<accession>A0A812IXY3</accession>
<dbReference type="AlphaFoldDB" id="A0A812IXY3"/>
<keyword evidence="1" id="KW-0812">Transmembrane</keyword>
<protein>
    <recommendedName>
        <fullName evidence="4">Transmembrane protein 138</fullName>
    </recommendedName>
</protein>
<gene>
    <name evidence="2" type="ORF">SNEC2469_LOCUS526</name>
</gene>
<evidence type="ECO:0000313" key="2">
    <source>
        <dbReference type="EMBL" id="CAE7172597.1"/>
    </source>
</evidence>
<comment type="caution">
    <text evidence="2">The sequence shown here is derived from an EMBL/GenBank/DDBJ whole genome shotgun (WGS) entry which is preliminary data.</text>
</comment>
<feature type="transmembrane region" description="Helical" evidence="1">
    <location>
        <begin position="49"/>
        <end position="75"/>
    </location>
</feature>
<feature type="transmembrane region" description="Helical" evidence="1">
    <location>
        <begin position="17"/>
        <end position="37"/>
    </location>
</feature>
<organism evidence="2 3">
    <name type="scientific">Symbiodinium necroappetens</name>
    <dbReference type="NCBI Taxonomy" id="1628268"/>
    <lineage>
        <taxon>Eukaryota</taxon>
        <taxon>Sar</taxon>
        <taxon>Alveolata</taxon>
        <taxon>Dinophyceae</taxon>
        <taxon>Suessiales</taxon>
        <taxon>Symbiodiniaceae</taxon>
        <taxon>Symbiodinium</taxon>
    </lineage>
</organism>
<name>A0A812IXY3_9DINO</name>
<dbReference type="EMBL" id="CAJNJA010003092">
    <property type="protein sequence ID" value="CAE7172597.1"/>
    <property type="molecule type" value="Genomic_DNA"/>
</dbReference>